<keyword evidence="2" id="KW-1185">Reference proteome</keyword>
<comment type="caution">
    <text evidence="1">The sequence shown here is derived from an EMBL/GenBank/DDBJ whole genome shotgun (WGS) entry which is preliminary data.</text>
</comment>
<sequence length="53" mass="6238">MEAKEGITLKVRSGSYTLKYRNEELFRVVYTDNSLVREILAFKEDKELLEKAL</sequence>
<evidence type="ECO:0000313" key="1">
    <source>
        <dbReference type="EMBL" id="RCW43525.1"/>
    </source>
</evidence>
<evidence type="ECO:0000313" key="2">
    <source>
        <dbReference type="Proteomes" id="UP000252415"/>
    </source>
</evidence>
<proteinExistence type="predicted"/>
<organism evidence="1 2">
    <name type="scientific">Paenibacillus prosopidis</name>
    <dbReference type="NCBI Taxonomy" id="630520"/>
    <lineage>
        <taxon>Bacteria</taxon>
        <taxon>Bacillati</taxon>
        <taxon>Bacillota</taxon>
        <taxon>Bacilli</taxon>
        <taxon>Bacillales</taxon>
        <taxon>Paenibacillaceae</taxon>
        <taxon>Paenibacillus</taxon>
    </lineage>
</organism>
<reference evidence="1 2" key="1">
    <citation type="submission" date="2018-07" db="EMBL/GenBank/DDBJ databases">
        <title>Genomic Encyclopedia of Type Strains, Phase III (KMG-III): the genomes of soil and plant-associated and newly described type strains.</title>
        <authorList>
            <person name="Whitman W."/>
        </authorList>
    </citation>
    <scope>NUCLEOTIDE SEQUENCE [LARGE SCALE GENOMIC DNA]</scope>
    <source>
        <strain evidence="1 2">CECT 7506</strain>
    </source>
</reference>
<dbReference type="RefSeq" id="WP_181873610.1">
    <property type="nucleotide sequence ID" value="NZ_QPJD01000013.1"/>
</dbReference>
<accession>A0A368VR82</accession>
<dbReference type="AlphaFoldDB" id="A0A368VR82"/>
<gene>
    <name evidence="1" type="ORF">DFP97_113199</name>
</gene>
<dbReference type="EMBL" id="QPJD01000013">
    <property type="protein sequence ID" value="RCW43525.1"/>
    <property type="molecule type" value="Genomic_DNA"/>
</dbReference>
<dbReference type="Proteomes" id="UP000252415">
    <property type="component" value="Unassembled WGS sequence"/>
</dbReference>
<protein>
    <submittedName>
        <fullName evidence="1">Uncharacterized protein</fullName>
    </submittedName>
</protein>
<name>A0A368VR82_9BACL</name>